<sequence length="306" mass="33655">MTKLVTTVAALALYEKGAFQLDDTVDKFVDELKDARVFVSGRKDSINSVEAETPMTIRQLMNHTSGLTYGAFDPGPVGQLMRSGKIDFGNLEANLGDTVRRLASIPLCFQPGSQWRYGVSTDVLGYVIEVVTGKTLLQVFDELIFKPLNMNDTFFQVPINKVKKFCSLYTRTTSESLKLLECAESSRFCKPVNMYSGGGGLISSMRDYLVFLEMIRCGGRYDDAQILGRKTVELMLRNHLPGDMASMGQPTFSEMPMEGIGFGLGGAILLDPAKAQILGSEGEFTWGGMASTAFWIDPKEELSVVL</sequence>
<dbReference type="PANTHER" id="PTHR43283">
    <property type="entry name" value="BETA-LACTAMASE-RELATED"/>
    <property type="match status" value="1"/>
</dbReference>
<dbReference type="PANTHER" id="PTHR43283:SF3">
    <property type="entry name" value="BETA-LACTAMASE FAMILY PROTEIN (AFU_ORTHOLOGUE AFUA_5G07500)"/>
    <property type="match status" value="1"/>
</dbReference>
<evidence type="ECO:0000313" key="2">
    <source>
        <dbReference type="EMBL" id="ADD96169.1"/>
    </source>
</evidence>
<protein>
    <submittedName>
        <fullName evidence="2">Beta lactamase</fullName>
    </submittedName>
</protein>
<accession>D6PKB8</accession>
<dbReference type="AlphaFoldDB" id="D6PKB8"/>
<dbReference type="EMBL" id="GU943122">
    <property type="protein sequence ID" value="ADD96169.1"/>
    <property type="molecule type" value="Genomic_DNA"/>
</dbReference>
<proteinExistence type="predicted"/>
<dbReference type="SUPFAM" id="SSF56601">
    <property type="entry name" value="beta-lactamase/transpeptidase-like"/>
    <property type="match status" value="1"/>
</dbReference>
<reference evidence="2" key="1">
    <citation type="journal article" date="2010" name="ISME J.">
        <title>Metagenome of the Mediterranean deep chlorophyll maximum studied by direct and fosmid library 454 pyrosequencing.</title>
        <authorList>
            <person name="Ghai R."/>
            <person name="Martin-Cuadrado A.B."/>
            <person name="Molto A.G."/>
            <person name="Heredia I.G."/>
            <person name="Cabrera R."/>
            <person name="Martin J."/>
            <person name="Verdu M."/>
            <person name="Deschamps P."/>
            <person name="Moreira D."/>
            <person name="Lopez-Garcia P."/>
            <person name="Mira A."/>
            <person name="Rodriguez-Valera F."/>
        </authorList>
    </citation>
    <scope>NUCLEOTIDE SEQUENCE</scope>
</reference>
<feature type="domain" description="Beta-lactamase-related" evidence="1">
    <location>
        <begin position="1"/>
        <end position="306"/>
    </location>
</feature>
<dbReference type="Gene3D" id="3.40.710.10">
    <property type="entry name" value="DD-peptidase/beta-lactamase superfamily"/>
    <property type="match status" value="1"/>
</dbReference>
<name>D6PKB8_9ZZZZ</name>
<evidence type="ECO:0000259" key="1">
    <source>
        <dbReference type="Pfam" id="PF00144"/>
    </source>
</evidence>
<dbReference type="InterPro" id="IPR012338">
    <property type="entry name" value="Beta-lactam/transpept-like"/>
</dbReference>
<dbReference type="InterPro" id="IPR050789">
    <property type="entry name" value="Diverse_Enzym_Activities"/>
</dbReference>
<organism evidence="2">
    <name type="scientific">uncultured organism MedDCM-OCT-S05-C185</name>
    <dbReference type="NCBI Taxonomy" id="743621"/>
    <lineage>
        <taxon>unclassified sequences</taxon>
        <taxon>environmental samples</taxon>
    </lineage>
</organism>
<dbReference type="InterPro" id="IPR001466">
    <property type="entry name" value="Beta-lactam-related"/>
</dbReference>
<dbReference type="Pfam" id="PF00144">
    <property type="entry name" value="Beta-lactamase"/>
    <property type="match status" value="1"/>
</dbReference>